<evidence type="ECO:0000256" key="3">
    <source>
        <dbReference type="ARBA" id="ARBA00022519"/>
    </source>
</evidence>
<dbReference type="HAMAP" id="MF_01844">
    <property type="entry name" value="NhaA"/>
    <property type="match status" value="1"/>
</dbReference>
<evidence type="ECO:0000256" key="2">
    <source>
        <dbReference type="ARBA" id="ARBA00022475"/>
    </source>
</evidence>
<feature type="transmembrane region" description="Helical" evidence="7">
    <location>
        <begin position="365"/>
        <end position="386"/>
    </location>
</feature>
<dbReference type="InterPro" id="IPR004670">
    <property type="entry name" value="NhaA"/>
</dbReference>
<accession>A0ABZ3H987</accession>
<evidence type="ECO:0000256" key="1">
    <source>
        <dbReference type="ARBA" id="ARBA00004429"/>
    </source>
</evidence>
<feature type="transmembrane region" description="Helical" evidence="7">
    <location>
        <begin position="156"/>
        <end position="177"/>
    </location>
</feature>
<evidence type="ECO:0000313" key="8">
    <source>
        <dbReference type="EMBL" id="XAU14884.1"/>
    </source>
</evidence>
<dbReference type="NCBIfam" id="NF007112">
    <property type="entry name" value="PRK09561.1"/>
    <property type="match status" value="1"/>
</dbReference>
<organism evidence="8 9">
    <name type="scientific">Sulfurimonas diazotrophicus</name>
    <dbReference type="NCBI Taxonomy" id="3131939"/>
    <lineage>
        <taxon>Bacteria</taxon>
        <taxon>Pseudomonadati</taxon>
        <taxon>Campylobacterota</taxon>
        <taxon>Epsilonproteobacteria</taxon>
        <taxon>Campylobacterales</taxon>
        <taxon>Sulfurimonadaceae</taxon>
        <taxon>Sulfurimonas</taxon>
    </lineage>
</organism>
<comment type="similarity">
    <text evidence="7">Belongs to the NhaA Na(+)/H(+) (TC 2.A.33) antiporter family.</text>
</comment>
<keyword evidence="6 7" id="KW-0472">Membrane</keyword>
<keyword evidence="7" id="KW-0739">Sodium transport</keyword>
<evidence type="ECO:0000256" key="6">
    <source>
        <dbReference type="ARBA" id="ARBA00023136"/>
    </source>
</evidence>
<evidence type="ECO:0000256" key="4">
    <source>
        <dbReference type="ARBA" id="ARBA00022692"/>
    </source>
</evidence>
<sequence length="397" mass="42251">MMRNETLLQFLKRESAIGVLLIVSTVMALAMANSPLHSFYSYFLSIPVVISFDEFAIAKPLLLWINDGLMAVFFFMVGLEIKREVLEGSLQERSKVALPAFAALGGMLVPALIYGMLNAGDEGAMKGWAIPMATDIAFALGILSLLGSRVPPALKVFLLALAIIDDLGAIIVIALFYGHGLSLAALGTAMTMALILLFMNLRGVTNNTFYILIGLIMWAAVLKSGVHATIAGVVLGLLIPLRGNRESFHDLEHSLHAPVNYIILPLFAFVNTGVSFGSVSASDFAHSVTVGIAAGLFFGKSIGIFLFSRLAVALRLGKLPEGVTNAQLFGVAILGGIGFTMSLFIGSLAFECSEGVCFSLVDERIGILMGSLVSGVVGALYLSAVLKKTKREETREG</sequence>
<feature type="transmembrane region" description="Helical" evidence="7">
    <location>
        <begin position="208"/>
        <end position="239"/>
    </location>
</feature>
<dbReference type="Pfam" id="PF06965">
    <property type="entry name" value="Na_H_antiport_1"/>
    <property type="match status" value="1"/>
</dbReference>
<name>A0ABZ3H987_9BACT</name>
<evidence type="ECO:0000256" key="7">
    <source>
        <dbReference type="HAMAP-Rule" id="MF_01844"/>
    </source>
</evidence>
<feature type="transmembrane region" description="Helical" evidence="7">
    <location>
        <begin position="56"/>
        <end position="75"/>
    </location>
</feature>
<dbReference type="NCBIfam" id="NF007111">
    <property type="entry name" value="PRK09560.1"/>
    <property type="match status" value="1"/>
</dbReference>
<keyword evidence="7" id="KW-0050">Antiport</keyword>
<keyword evidence="7" id="KW-0813">Transport</keyword>
<keyword evidence="7" id="KW-0406">Ion transport</keyword>
<dbReference type="PANTHER" id="PTHR30341:SF0">
    <property type="entry name" value="NA(+)_H(+) ANTIPORTER NHAA"/>
    <property type="match status" value="1"/>
</dbReference>
<feature type="transmembrane region" description="Helical" evidence="7">
    <location>
        <begin position="96"/>
        <end position="116"/>
    </location>
</feature>
<keyword evidence="7" id="KW-0915">Sodium</keyword>
<keyword evidence="4 7" id="KW-0812">Transmembrane</keyword>
<feature type="transmembrane region" description="Helical" evidence="7">
    <location>
        <begin position="328"/>
        <end position="350"/>
    </location>
</feature>
<protein>
    <recommendedName>
        <fullName evidence="7">Na(+)/H(+) antiporter NhaA</fullName>
    </recommendedName>
    <alternativeName>
        <fullName evidence="7">Sodium/proton antiporter NhaA</fullName>
    </alternativeName>
</protein>
<feature type="transmembrane region" description="Helical" evidence="7">
    <location>
        <begin position="284"/>
        <end position="307"/>
    </location>
</feature>
<keyword evidence="3" id="KW-0997">Cell inner membrane</keyword>
<comment type="subcellular location">
    <subcellularLocation>
        <location evidence="1">Cell inner membrane</location>
        <topology evidence="1">Multi-pass membrane protein</topology>
    </subcellularLocation>
    <subcellularLocation>
        <location evidence="7">Cell membrane</location>
        <topology evidence="7">Multi-pass membrane protein</topology>
    </subcellularLocation>
</comment>
<proteinExistence type="inferred from homology"/>
<feature type="transmembrane region" description="Helical" evidence="7">
    <location>
        <begin position="128"/>
        <end position="147"/>
    </location>
</feature>
<dbReference type="RefSeq" id="WP_345972508.1">
    <property type="nucleotide sequence ID" value="NZ_CP147920.1"/>
</dbReference>
<gene>
    <name evidence="7 8" type="primary">nhaA</name>
    <name evidence="8" type="ORF">WCY31_11650</name>
</gene>
<reference evidence="8 9" key="1">
    <citation type="submission" date="2024-03" db="EMBL/GenBank/DDBJ databases">
        <title>Sulfurimonas sp. HSL3-1.</title>
        <authorList>
            <person name="Wang S."/>
        </authorList>
    </citation>
    <scope>NUCLEOTIDE SEQUENCE [LARGE SCALE GENOMIC DNA]</scope>
    <source>
        <strain evidence="8 9">HSL3-1</strain>
    </source>
</reference>
<feature type="transmembrane region" description="Helical" evidence="7">
    <location>
        <begin position="183"/>
        <end position="201"/>
    </location>
</feature>
<keyword evidence="5 7" id="KW-1133">Transmembrane helix</keyword>
<evidence type="ECO:0000256" key="5">
    <source>
        <dbReference type="ARBA" id="ARBA00022989"/>
    </source>
</evidence>
<keyword evidence="2 7" id="KW-1003">Cell membrane</keyword>
<dbReference type="Proteomes" id="UP001447842">
    <property type="component" value="Chromosome"/>
</dbReference>
<comment type="function">
    <text evidence="7">Na(+)/H(+) antiporter that extrudes sodium in exchange for external protons.</text>
</comment>
<dbReference type="NCBIfam" id="TIGR00773">
    <property type="entry name" value="NhaA"/>
    <property type="match status" value="1"/>
</dbReference>
<dbReference type="PANTHER" id="PTHR30341">
    <property type="entry name" value="SODIUM ION/PROTON ANTIPORTER NHAA-RELATED"/>
    <property type="match status" value="1"/>
</dbReference>
<keyword evidence="9" id="KW-1185">Reference proteome</keyword>
<dbReference type="EMBL" id="CP147920">
    <property type="protein sequence ID" value="XAU14884.1"/>
    <property type="molecule type" value="Genomic_DNA"/>
</dbReference>
<evidence type="ECO:0000313" key="9">
    <source>
        <dbReference type="Proteomes" id="UP001447842"/>
    </source>
</evidence>
<dbReference type="Gene3D" id="1.20.1530.10">
    <property type="entry name" value="Na+/H+ antiporter like domain"/>
    <property type="match status" value="1"/>
</dbReference>
<comment type="catalytic activity">
    <reaction evidence="7">
        <text>Na(+)(in) + 2 H(+)(out) = Na(+)(out) + 2 H(+)(in)</text>
        <dbReference type="Rhea" id="RHEA:29251"/>
        <dbReference type="ChEBI" id="CHEBI:15378"/>
        <dbReference type="ChEBI" id="CHEBI:29101"/>
    </reaction>
</comment>
<dbReference type="InterPro" id="IPR023171">
    <property type="entry name" value="Na/H_antiporter_dom_sf"/>
</dbReference>